<evidence type="ECO:0000313" key="3">
    <source>
        <dbReference type="Proteomes" id="UP000823928"/>
    </source>
</evidence>
<dbReference type="CDD" id="cd00093">
    <property type="entry name" value="HTH_XRE"/>
    <property type="match status" value="1"/>
</dbReference>
<dbReference type="GO" id="GO:0003677">
    <property type="term" value="F:DNA binding"/>
    <property type="evidence" value="ECO:0007669"/>
    <property type="project" value="InterPro"/>
</dbReference>
<sequence length="129" mass="14433">MLEAIAFLIKEQRAELNLTVAQLSERSGVSVGVISDLENNRGRVPSLINFVKLAKALKLPDDMFTGLIEGNIDIQRNTEQLRENLKDAMLHYGLNESNAEMFITQIDSIIAIQTSERRDLKSKITDCGN</sequence>
<proteinExistence type="predicted"/>
<dbReference type="PROSITE" id="PS50943">
    <property type="entry name" value="HTH_CROC1"/>
    <property type="match status" value="1"/>
</dbReference>
<evidence type="ECO:0000313" key="2">
    <source>
        <dbReference type="EMBL" id="HIS36541.1"/>
    </source>
</evidence>
<dbReference type="AlphaFoldDB" id="A0A9D1EZF6"/>
<gene>
    <name evidence="2" type="ORF">IAC10_07925</name>
</gene>
<name>A0A9D1EZF6_9BACT</name>
<reference evidence="2" key="2">
    <citation type="journal article" date="2021" name="PeerJ">
        <title>Extensive microbial diversity within the chicken gut microbiome revealed by metagenomics and culture.</title>
        <authorList>
            <person name="Gilroy R."/>
            <person name="Ravi A."/>
            <person name="Getino M."/>
            <person name="Pursley I."/>
            <person name="Horton D.L."/>
            <person name="Alikhan N.F."/>
            <person name="Baker D."/>
            <person name="Gharbi K."/>
            <person name="Hall N."/>
            <person name="Watson M."/>
            <person name="Adriaenssens E.M."/>
            <person name="Foster-Nyarko E."/>
            <person name="Jarju S."/>
            <person name="Secka A."/>
            <person name="Antonio M."/>
            <person name="Oren A."/>
            <person name="Chaudhuri R.R."/>
            <person name="La Ragione R."/>
            <person name="Hildebrand F."/>
            <person name="Pallen M.J."/>
        </authorList>
    </citation>
    <scope>NUCLEOTIDE SEQUENCE</scope>
    <source>
        <strain evidence="2">6276</strain>
    </source>
</reference>
<protein>
    <submittedName>
        <fullName evidence="2">Helix-turn-helix transcriptional regulator</fullName>
    </submittedName>
</protein>
<organism evidence="2 3">
    <name type="scientific">Candidatus Scatousia excrementigallinarum</name>
    <dbReference type="NCBI Taxonomy" id="2840935"/>
    <lineage>
        <taxon>Bacteria</taxon>
        <taxon>Candidatus Scatousia</taxon>
    </lineage>
</organism>
<evidence type="ECO:0000259" key="1">
    <source>
        <dbReference type="PROSITE" id="PS50943"/>
    </source>
</evidence>
<dbReference type="InterPro" id="IPR010982">
    <property type="entry name" value="Lambda_DNA-bd_dom_sf"/>
</dbReference>
<dbReference type="Pfam" id="PF01381">
    <property type="entry name" value="HTH_3"/>
    <property type="match status" value="1"/>
</dbReference>
<reference evidence="2" key="1">
    <citation type="submission" date="2020-10" db="EMBL/GenBank/DDBJ databases">
        <authorList>
            <person name="Gilroy R."/>
        </authorList>
    </citation>
    <scope>NUCLEOTIDE SEQUENCE</scope>
    <source>
        <strain evidence="2">6276</strain>
    </source>
</reference>
<dbReference type="Gene3D" id="1.10.260.40">
    <property type="entry name" value="lambda repressor-like DNA-binding domains"/>
    <property type="match status" value="1"/>
</dbReference>
<accession>A0A9D1EZF6</accession>
<dbReference type="InterPro" id="IPR001387">
    <property type="entry name" value="Cro/C1-type_HTH"/>
</dbReference>
<dbReference type="SMART" id="SM00530">
    <property type="entry name" value="HTH_XRE"/>
    <property type="match status" value="1"/>
</dbReference>
<dbReference type="SUPFAM" id="SSF47413">
    <property type="entry name" value="lambda repressor-like DNA-binding domains"/>
    <property type="match status" value="1"/>
</dbReference>
<comment type="caution">
    <text evidence="2">The sequence shown here is derived from an EMBL/GenBank/DDBJ whole genome shotgun (WGS) entry which is preliminary data.</text>
</comment>
<dbReference type="EMBL" id="DVIU01000156">
    <property type="protein sequence ID" value="HIS36541.1"/>
    <property type="molecule type" value="Genomic_DNA"/>
</dbReference>
<feature type="domain" description="HTH cro/C1-type" evidence="1">
    <location>
        <begin position="9"/>
        <end position="64"/>
    </location>
</feature>
<dbReference type="Proteomes" id="UP000823928">
    <property type="component" value="Unassembled WGS sequence"/>
</dbReference>